<feature type="compositionally biased region" description="Acidic residues" evidence="1">
    <location>
        <begin position="165"/>
        <end position="177"/>
    </location>
</feature>
<accession>A0ABW2KB22</accession>
<keyword evidence="2" id="KW-1133">Transmembrane helix</keyword>
<evidence type="ECO:0000313" key="4">
    <source>
        <dbReference type="Proteomes" id="UP001596540"/>
    </source>
</evidence>
<sequence length="209" mass="21101">MQPNPPAGASSSGDAAEQDTSTPSPDGTGAPTAPSGAPSAPESPVSRDVPRGAEIPPGPGAGTAGRRRRAVLGLAGGLLACGLVYGALVIGESLGGAEETPDQLTSSTTERQPAPSPSPSASAQPSPAASPEPPDAEPTRTGSATTTSETLAPSPSPEPPAQEDTSGDGEQQDETAEEVPWPFDPNDPEYRERLEEAWEEYLRENGGTP</sequence>
<feature type="compositionally biased region" description="Low complexity" evidence="1">
    <location>
        <begin position="139"/>
        <end position="153"/>
    </location>
</feature>
<evidence type="ECO:0000313" key="3">
    <source>
        <dbReference type="EMBL" id="MFC7326488.1"/>
    </source>
</evidence>
<evidence type="ECO:0000256" key="2">
    <source>
        <dbReference type="SAM" id="Phobius"/>
    </source>
</evidence>
<keyword evidence="2" id="KW-0812">Transmembrane</keyword>
<feature type="region of interest" description="Disordered" evidence="1">
    <location>
        <begin position="97"/>
        <end position="193"/>
    </location>
</feature>
<feature type="compositionally biased region" description="Polar residues" evidence="1">
    <location>
        <begin position="102"/>
        <end position="111"/>
    </location>
</feature>
<comment type="caution">
    <text evidence="3">The sequence shown here is derived from an EMBL/GenBank/DDBJ whole genome shotgun (WGS) entry which is preliminary data.</text>
</comment>
<keyword evidence="2" id="KW-0472">Membrane</keyword>
<dbReference type="Proteomes" id="UP001596540">
    <property type="component" value="Unassembled WGS sequence"/>
</dbReference>
<feature type="transmembrane region" description="Helical" evidence="2">
    <location>
        <begin position="70"/>
        <end position="91"/>
    </location>
</feature>
<dbReference type="EMBL" id="JBHTBH010000001">
    <property type="protein sequence ID" value="MFC7326488.1"/>
    <property type="molecule type" value="Genomic_DNA"/>
</dbReference>
<reference evidence="4" key="1">
    <citation type="journal article" date="2019" name="Int. J. Syst. Evol. Microbiol.">
        <title>The Global Catalogue of Microorganisms (GCM) 10K type strain sequencing project: providing services to taxonomists for standard genome sequencing and annotation.</title>
        <authorList>
            <consortium name="The Broad Institute Genomics Platform"/>
            <consortium name="The Broad Institute Genome Sequencing Center for Infectious Disease"/>
            <person name="Wu L."/>
            <person name="Ma J."/>
        </authorList>
    </citation>
    <scope>NUCLEOTIDE SEQUENCE [LARGE SCALE GENOMIC DNA]</scope>
    <source>
        <strain evidence="4">CGMCC 4.7382</strain>
    </source>
</reference>
<keyword evidence="4" id="KW-1185">Reference proteome</keyword>
<protein>
    <submittedName>
        <fullName evidence="3">Uncharacterized protein</fullName>
    </submittedName>
</protein>
<feature type="compositionally biased region" description="Low complexity" evidence="1">
    <location>
        <begin position="27"/>
        <end position="40"/>
    </location>
</feature>
<proteinExistence type="predicted"/>
<name>A0ABW2KB22_9ACTN</name>
<feature type="region of interest" description="Disordered" evidence="1">
    <location>
        <begin position="1"/>
        <end position="65"/>
    </location>
</feature>
<organism evidence="3 4">
    <name type="scientific">Marinactinospora rubrisoli</name>
    <dbReference type="NCBI Taxonomy" id="2715399"/>
    <lineage>
        <taxon>Bacteria</taxon>
        <taxon>Bacillati</taxon>
        <taxon>Actinomycetota</taxon>
        <taxon>Actinomycetes</taxon>
        <taxon>Streptosporangiales</taxon>
        <taxon>Nocardiopsidaceae</taxon>
        <taxon>Marinactinospora</taxon>
    </lineage>
</organism>
<dbReference type="RefSeq" id="WP_379868265.1">
    <property type="nucleotide sequence ID" value="NZ_JBHTBH010000001.1"/>
</dbReference>
<evidence type="ECO:0000256" key="1">
    <source>
        <dbReference type="SAM" id="MobiDB-lite"/>
    </source>
</evidence>
<gene>
    <name evidence="3" type="ORF">ACFQRF_01930</name>
</gene>